<evidence type="ECO:0000256" key="1">
    <source>
        <dbReference type="ARBA" id="ARBA00004651"/>
    </source>
</evidence>
<dbReference type="Proteomes" id="UP000321617">
    <property type="component" value="Unassembled WGS sequence"/>
</dbReference>
<feature type="transmembrane region" description="Helical" evidence="6">
    <location>
        <begin position="287"/>
        <end position="309"/>
    </location>
</feature>
<evidence type="ECO:0000256" key="5">
    <source>
        <dbReference type="ARBA" id="ARBA00023136"/>
    </source>
</evidence>
<accession>A0A562V497</accession>
<reference evidence="8 9" key="1">
    <citation type="journal article" date="2013" name="Stand. Genomic Sci.">
        <title>Genomic Encyclopedia of Type Strains, Phase I: The one thousand microbial genomes (KMG-I) project.</title>
        <authorList>
            <person name="Kyrpides N.C."/>
            <person name="Woyke T."/>
            <person name="Eisen J.A."/>
            <person name="Garrity G."/>
            <person name="Lilburn T.G."/>
            <person name="Beck B.J."/>
            <person name="Whitman W.B."/>
            <person name="Hugenholtz P."/>
            <person name="Klenk H.P."/>
        </authorList>
    </citation>
    <scope>NUCLEOTIDE SEQUENCE [LARGE SCALE GENOMIC DNA]</scope>
    <source>
        <strain evidence="8 9">DSM 45044</strain>
    </source>
</reference>
<comment type="subcellular location">
    <subcellularLocation>
        <location evidence="1">Cell membrane</location>
        <topology evidence="1">Multi-pass membrane protein</topology>
    </subcellularLocation>
</comment>
<dbReference type="RefSeq" id="WP_147140022.1">
    <property type="nucleotide sequence ID" value="NZ_BAABIJ010000002.1"/>
</dbReference>
<organism evidence="8 9">
    <name type="scientific">Stackebrandtia albiflava</name>
    <dbReference type="NCBI Taxonomy" id="406432"/>
    <lineage>
        <taxon>Bacteria</taxon>
        <taxon>Bacillati</taxon>
        <taxon>Actinomycetota</taxon>
        <taxon>Actinomycetes</taxon>
        <taxon>Glycomycetales</taxon>
        <taxon>Glycomycetaceae</taxon>
        <taxon>Stackebrandtia</taxon>
    </lineage>
</organism>
<feature type="transmembrane region" description="Helical" evidence="6">
    <location>
        <begin position="410"/>
        <end position="430"/>
    </location>
</feature>
<dbReference type="Pfam" id="PF02687">
    <property type="entry name" value="FtsX"/>
    <property type="match status" value="1"/>
</dbReference>
<evidence type="ECO:0000259" key="7">
    <source>
        <dbReference type="Pfam" id="PF02687"/>
    </source>
</evidence>
<keyword evidence="2" id="KW-1003">Cell membrane</keyword>
<keyword evidence="3 6" id="KW-0812">Transmembrane</keyword>
<evidence type="ECO:0000313" key="9">
    <source>
        <dbReference type="Proteomes" id="UP000321617"/>
    </source>
</evidence>
<feature type="transmembrane region" description="Helical" evidence="6">
    <location>
        <begin position="20"/>
        <end position="46"/>
    </location>
</feature>
<dbReference type="AlphaFoldDB" id="A0A562V497"/>
<feature type="transmembrane region" description="Helical" evidence="6">
    <location>
        <begin position="359"/>
        <end position="383"/>
    </location>
</feature>
<feature type="transmembrane region" description="Helical" evidence="6">
    <location>
        <begin position="609"/>
        <end position="633"/>
    </location>
</feature>
<feature type="transmembrane region" description="Helical" evidence="6">
    <location>
        <begin position="330"/>
        <end position="347"/>
    </location>
</feature>
<feature type="transmembrane region" description="Helical" evidence="6">
    <location>
        <begin position="581"/>
        <end position="603"/>
    </location>
</feature>
<name>A0A562V497_9ACTN</name>
<keyword evidence="4 6" id="KW-1133">Transmembrane helix</keyword>
<feature type="transmembrane region" description="Helical" evidence="6">
    <location>
        <begin position="194"/>
        <end position="218"/>
    </location>
</feature>
<keyword evidence="5 6" id="KW-0472">Membrane</keyword>
<feature type="transmembrane region" description="Helical" evidence="6">
    <location>
        <begin position="530"/>
        <end position="554"/>
    </location>
</feature>
<dbReference type="GO" id="GO:0005886">
    <property type="term" value="C:plasma membrane"/>
    <property type="evidence" value="ECO:0007669"/>
    <property type="project" value="UniProtKB-SubCell"/>
</dbReference>
<keyword evidence="9" id="KW-1185">Reference proteome</keyword>
<dbReference type="InterPro" id="IPR003838">
    <property type="entry name" value="ABC3_permease_C"/>
</dbReference>
<evidence type="ECO:0000313" key="8">
    <source>
        <dbReference type="EMBL" id="TWJ12706.1"/>
    </source>
</evidence>
<evidence type="ECO:0000256" key="4">
    <source>
        <dbReference type="ARBA" id="ARBA00022989"/>
    </source>
</evidence>
<evidence type="ECO:0000256" key="2">
    <source>
        <dbReference type="ARBA" id="ARBA00022475"/>
    </source>
</evidence>
<evidence type="ECO:0000256" key="3">
    <source>
        <dbReference type="ARBA" id="ARBA00022692"/>
    </source>
</evidence>
<protein>
    <submittedName>
        <fullName evidence="8">FtsX-like permease family protein</fullName>
    </submittedName>
</protein>
<feature type="transmembrane region" description="Helical" evidence="6">
    <location>
        <begin position="238"/>
        <end position="267"/>
    </location>
</feature>
<sequence>MNAVTLAWTLLRGGGRKGMLGSVLTLAAVGVTTTLLMFAVAGNFAFADRAERTAWRTPVPAGQVETARQLSVLDMVDGRPMTVVYLTATGSGAPPVPPGMDGFPAPGELWASPELAALLERLPADQLADRFDAPVTGELGDAALVHGNELVAVVGVASDSPVLSARPLDGETVVGISEFGTDAASETYRLYQSFMAVATVLMVVPLLVFGGAAARLTVARRDQRLASLRLVGATPGQVVRVTVAEAILTALVGAVAGAILYTAVMPLLARIPIDGGPWFVADLWPPLWATGAVIVAVPLLVGLSAVVGLRRVVISPLGVARRQTPPGIRAARLLVLVAFVGAFLFMSSRFLGMGALGSLLMLVLLAGVFGAINLVGPWVVSLLGRVTALAARRPAPLLAGRRLVDDPRSAWRTVAGIALTGFVAGFTVLLSPQLTGYAEDRTLLTVSVPTTQVEAVTASVATVLPDGAKVTGTNEVEGVSLVDVETPVDSAAIDRFRTEVAQIAPGSPTMGTDDWVRFDDQLFTDVKTGVLVVLCVSILIAMVSAAVSGASSVLDRRQVYGLLHLSGTPMKVLNSARRMETLLPLAVMGGGSLACGMLMAMPFSSGGEIAGNLALLFTVVGFGVVGVVGASAVSRPLLASVMRNTPPRPD</sequence>
<dbReference type="EMBL" id="VLLL01000006">
    <property type="protein sequence ID" value="TWJ12706.1"/>
    <property type="molecule type" value="Genomic_DNA"/>
</dbReference>
<proteinExistence type="predicted"/>
<comment type="caution">
    <text evidence="8">The sequence shown here is derived from an EMBL/GenBank/DDBJ whole genome shotgun (WGS) entry which is preliminary data.</text>
</comment>
<gene>
    <name evidence="8" type="ORF">LX16_3470</name>
</gene>
<feature type="domain" description="ABC3 transporter permease C-terminal" evidence="7">
    <location>
        <begin position="201"/>
        <end position="311"/>
    </location>
</feature>
<evidence type="ECO:0000256" key="6">
    <source>
        <dbReference type="SAM" id="Phobius"/>
    </source>
</evidence>
<dbReference type="OrthoDB" id="4871813at2"/>